<evidence type="ECO:0000313" key="3">
    <source>
        <dbReference type="Proteomes" id="UP000325577"/>
    </source>
</evidence>
<reference evidence="2 3" key="1">
    <citation type="submission" date="2019-09" db="EMBL/GenBank/DDBJ databases">
        <title>A chromosome-level genome assembly of the Chinese tupelo Nyssa sinensis.</title>
        <authorList>
            <person name="Yang X."/>
            <person name="Kang M."/>
            <person name="Yang Y."/>
            <person name="Xiong H."/>
            <person name="Wang M."/>
            <person name="Zhang Z."/>
            <person name="Wang Z."/>
            <person name="Wu H."/>
            <person name="Ma T."/>
            <person name="Liu J."/>
            <person name="Xi Z."/>
        </authorList>
    </citation>
    <scope>NUCLEOTIDE SEQUENCE [LARGE SCALE GENOMIC DNA]</scope>
    <source>
        <strain evidence="2">J267</strain>
        <tissue evidence="2">Leaf</tissue>
    </source>
</reference>
<accession>A0A5J5BLN5</accession>
<evidence type="ECO:0000313" key="2">
    <source>
        <dbReference type="EMBL" id="KAA8542612.1"/>
    </source>
</evidence>
<feature type="compositionally biased region" description="Acidic residues" evidence="1">
    <location>
        <begin position="62"/>
        <end position="93"/>
    </location>
</feature>
<proteinExistence type="predicted"/>
<dbReference type="AlphaFoldDB" id="A0A5J5BLN5"/>
<name>A0A5J5BLN5_9ASTE</name>
<protein>
    <submittedName>
        <fullName evidence="2">Uncharacterized protein</fullName>
    </submittedName>
</protein>
<keyword evidence="3" id="KW-1185">Reference proteome</keyword>
<evidence type="ECO:0000256" key="1">
    <source>
        <dbReference type="SAM" id="MobiDB-lite"/>
    </source>
</evidence>
<dbReference type="Proteomes" id="UP000325577">
    <property type="component" value="Linkage Group LG12"/>
</dbReference>
<feature type="region of interest" description="Disordered" evidence="1">
    <location>
        <begin position="46"/>
        <end position="93"/>
    </location>
</feature>
<organism evidence="2 3">
    <name type="scientific">Nyssa sinensis</name>
    <dbReference type="NCBI Taxonomy" id="561372"/>
    <lineage>
        <taxon>Eukaryota</taxon>
        <taxon>Viridiplantae</taxon>
        <taxon>Streptophyta</taxon>
        <taxon>Embryophyta</taxon>
        <taxon>Tracheophyta</taxon>
        <taxon>Spermatophyta</taxon>
        <taxon>Magnoliopsida</taxon>
        <taxon>eudicotyledons</taxon>
        <taxon>Gunneridae</taxon>
        <taxon>Pentapetalae</taxon>
        <taxon>asterids</taxon>
        <taxon>Cornales</taxon>
        <taxon>Nyssaceae</taxon>
        <taxon>Nyssa</taxon>
    </lineage>
</organism>
<gene>
    <name evidence="2" type="ORF">F0562_023764</name>
</gene>
<sequence length="93" mass="10083">MASRVLNPCNPVQGFAVQVSSSSNEECYQYGQGMVKCVIQSESRGVDQSVRNLGRIDRDFSNNDDEDGCRDEDPSEESNDSDDDDGPGDGDGD</sequence>
<dbReference type="EMBL" id="CM018035">
    <property type="protein sequence ID" value="KAA8542612.1"/>
    <property type="molecule type" value="Genomic_DNA"/>
</dbReference>